<reference evidence="2" key="1">
    <citation type="journal article" date="2019" name="Int. J. Syst. Evol. Microbiol.">
        <title>The Global Catalogue of Microorganisms (GCM) 10K type strain sequencing project: providing services to taxonomists for standard genome sequencing and annotation.</title>
        <authorList>
            <consortium name="The Broad Institute Genomics Platform"/>
            <consortium name="The Broad Institute Genome Sequencing Center for Infectious Disease"/>
            <person name="Wu L."/>
            <person name="Ma J."/>
        </authorList>
    </citation>
    <scope>NUCLEOTIDE SEQUENCE [LARGE SCALE GENOMIC DNA]</scope>
    <source>
        <strain evidence="2">JCM 17338</strain>
    </source>
</reference>
<protein>
    <submittedName>
        <fullName evidence="1">Uncharacterized protein</fullName>
    </submittedName>
</protein>
<dbReference type="Proteomes" id="UP001501081">
    <property type="component" value="Unassembled WGS sequence"/>
</dbReference>
<comment type="caution">
    <text evidence="1">The sequence shown here is derived from an EMBL/GenBank/DDBJ whole genome shotgun (WGS) entry which is preliminary data.</text>
</comment>
<dbReference type="EMBL" id="BAABAK010000004">
    <property type="protein sequence ID" value="GAA3958593.1"/>
    <property type="molecule type" value="Genomic_DNA"/>
</dbReference>
<accession>A0ABP7P3H6</accession>
<evidence type="ECO:0000313" key="1">
    <source>
        <dbReference type="EMBL" id="GAA3958593.1"/>
    </source>
</evidence>
<proteinExistence type="predicted"/>
<organism evidence="1 2">
    <name type="scientific">Pedobacter ginsengiterrae</name>
    <dbReference type="NCBI Taxonomy" id="871696"/>
    <lineage>
        <taxon>Bacteria</taxon>
        <taxon>Pseudomonadati</taxon>
        <taxon>Bacteroidota</taxon>
        <taxon>Sphingobacteriia</taxon>
        <taxon>Sphingobacteriales</taxon>
        <taxon>Sphingobacteriaceae</taxon>
        <taxon>Pedobacter</taxon>
    </lineage>
</organism>
<gene>
    <name evidence="1" type="ORF">GCM10022246_10170</name>
</gene>
<keyword evidence="2" id="KW-1185">Reference proteome</keyword>
<sequence length="114" mass="13079">MIKAKSVDRKLIIELLAKSFEHNQSLNYIIINDEKKPERIRALIDYSFEVCSLFGETWLSDNKRACALILYPHLKKTTFRSIYLDLKLIFTAIGVGGIIKALKREGLIKANKPI</sequence>
<name>A0ABP7P3H6_9SPHI</name>
<dbReference type="RefSeq" id="WP_344765552.1">
    <property type="nucleotide sequence ID" value="NZ_BAABAK010000004.1"/>
</dbReference>
<evidence type="ECO:0000313" key="2">
    <source>
        <dbReference type="Proteomes" id="UP001501081"/>
    </source>
</evidence>